<name>A0ABU1VK06_9GAMM</name>
<dbReference type="Proteomes" id="UP001267878">
    <property type="component" value="Unassembled WGS sequence"/>
</dbReference>
<dbReference type="RefSeq" id="WP_310051013.1">
    <property type="nucleotide sequence ID" value="NZ_JAVDVW010000001.1"/>
</dbReference>
<proteinExistence type="predicted"/>
<evidence type="ECO:0000313" key="2">
    <source>
        <dbReference type="EMBL" id="MDR7097814.1"/>
    </source>
</evidence>
<keyword evidence="1" id="KW-1133">Transmembrane helix</keyword>
<feature type="transmembrane region" description="Helical" evidence="1">
    <location>
        <begin position="70"/>
        <end position="92"/>
    </location>
</feature>
<accession>A0ABU1VK06</accession>
<evidence type="ECO:0000256" key="1">
    <source>
        <dbReference type="SAM" id="Phobius"/>
    </source>
</evidence>
<gene>
    <name evidence="2" type="ORF">J2X04_000161</name>
</gene>
<keyword evidence="1" id="KW-0812">Transmembrane</keyword>
<dbReference type="EMBL" id="JAVDVW010000001">
    <property type="protein sequence ID" value="MDR7097814.1"/>
    <property type="molecule type" value="Genomic_DNA"/>
</dbReference>
<comment type="caution">
    <text evidence="2">The sequence shown here is derived from an EMBL/GenBank/DDBJ whole genome shotgun (WGS) entry which is preliminary data.</text>
</comment>
<feature type="transmembrane region" description="Helical" evidence="1">
    <location>
        <begin position="37"/>
        <end position="58"/>
    </location>
</feature>
<organism evidence="2 3">
    <name type="scientific">Agrilutibacter niabensis</name>
    <dbReference type="NCBI Taxonomy" id="380628"/>
    <lineage>
        <taxon>Bacteria</taxon>
        <taxon>Pseudomonadati</taxon>
        <taxon>Pseudomonadota</taxon>
        <taxon>Gammaproteobacteria</taxon>
        <taxon>Lysobacterales</taxon>
        <taxon>Lysobacteraceae</taxon>
        <taxon>Agrilutibacter</taxon>
    </lineage>
</organism>
<sequence>MQLALVIAISLHILASTFWAGTTFATARMAGNGSERLFVPQLVAAAFAVGTGAYLWRTMHEGSFGNTERLLTAGAAVAILALAIQAVVIGGALRQFRRSGSDNTGAQSRIVVAQRASAFLLALAAVAMAAARYA</sequence>
<keyword evidence="3" id="KW-1185">Reference proteome</keyword>
<reference evidence="2 3" key="1">
    <citation type="submission" date="2023-07" db="EMBL/GenBank/DDBJ databases">
        <title>Sorghum-associated microbial communities from plants grown in Nebraska, USA.</title>
        <authorList>
            <person name="Schachtman D."/>
        </authorList>
    </citation>
    <scope>NUCLEOTIDE SEQUENCE [LARGE SCALE GENOMIC DNA]</scope>
    <source>
        <strain evidence="2 3">BE187</strain>
    </source>
</reference>
<keyword evidence="1" id="KW-0472">Membrane</keyword>
<evidence type="ECO:0000313" key="3">
    <source>
        <dbReference type="Proteomes" id="UP001267878"/>
    </source>
</evidence>
<protein>
    <submittedName>
        <fullName evidence="2">Membrane protein</fullName>
    </submittedName>
</protein>
<feature type="transmembrane region" description="Helical" evidence="1">
    <location>
        <begin position="112"/>
        <end position="131"/>
    </location>
</feature>